<keyword evidence="6 9" id="KW-0224">Dipeptidase</keyword>
<organism evidence="10 11">
    <name type="scientific">Brevibacillus parabrevis</name>
    <dbReference type="NCBI Taxonomy" id="54914"/>
    <lineage>
        <taxon>Bacteria</taxon>
        <taxon>Bacillati</taxon>
        <taxon>Bacillota</taxon>
        <taxon>Bacilli</taxon>
        <taxon>Bacillales</taxon>
        <taxon>Paenibacillaceae</taxon>
        <taxon>Brevibacillus</taxon>
    </lineage>
</organism>
<dbReference type="InterPro" id="IPR009045">
    <property type="entry name" value="Zn_M74/Hedgehog-like"/>
</dbReference>
<evidence type="ECO:0000256" key="8">
    <source>
        <dbReference type="ARBA" id="ARBA00023316"/>
    </source>
</evidence>
<dbReference type="PANTHER" id="PTHR43126">
    <property type="entry name" value="D-ALANYL-D-ALANINE DIPEPTIDASE"/>
    <property type="match status" value="1"/>
</dbReference>
<dbReference type="Proteomes" id="UP000316882">
    <property type="component" value="Unassembled WGS sequence"/>
</dbReference>
<evidence type="ECO:0000256" key="3">
    <source>
        <dbReference type="ARBA" id="ARBA00022723"/>
    </source>
</evidence>
<evidence type="ECO:0000256" key="1">
    <source>
        <dbReference type="ARBA" id="ARBA00001362"/>
    </source>
</evidence>
<protein>
    <recommendedName>
        <fullName evidence="9">D-alanyl-D-alanine dipeptidase</fullName>
        <shortName evidence="9">D-Ala-D-Ala dipeptidase</shortName>
        <ecNumber evidence="9">3.4.13.22</ecNumber>
    </recommendedName>
</protein>
<dbReference type="EC" id="3.4.13.22" evidence="9"/>
<dbReference type="Pfam" id="PF01427">
    <property type="entry name" value="Peptidase_M15"/>
    <property type="match status" value="1"/>
</dbReference>
<feature type="site" description="Transition state stabilizer" evidence="9">
    <location>
        <position position="85"/>
    </location>
</feature>
<keyword evidence="3 9" id="KW-0479">Metal-binding</keyword>
<feature type="binding site" evidence="9">
    <location>
        <position position="206"/>
    </location>
    <ligand>
        <name>Zn(2+)</name>
        <dbReference type="ChEBI" id="CHEBI:29105"/>
        <note>catalytic</note>
    </ligand>
</feature>
<feature type="binding site" evidence="9">
    <location>
        <position position="140"/>
    </location>
    <ligand>
        <name>Zn(2+)</name>
        <dbReference type="ChEBI" id="CHEBI:29105"/>
        <note>catalytic</note>
    </ligand>
</feature>
<comment type="function">
    <text evidence="9">Catalyzes hydrolysis of the D-alanyl-D-alanine dipeptide.</text>
</comment>
<evidence type="ECO:0000256" key="6">
    <source>
        <dbReference type="ARBA" id="ARBA00022997"/>
    </source>
</evidence>
<comment type="caution">
    <text evidence="10">The sequence shown here is derived from an EMBL/GenBank/DDBJ whole genome shotgun (WGS) entry which is preliminary data.</text>
</comment>
<evidence type="ECO:0000256" key="5">
    <source>
        <dbReference type="ARBA" id="ARBA00022833"/>
    </source>
</evidence>
<dbReference type="STRING" id="54914.AV540_02575"/>
<keyword evidence="7 9" id="KW-0482">Metalloprotease</keyword>
<comment type="catalytic activity">
    <reaction evidence="1 9">
        <text>D-alanyl-D-alanine + H2O = 2 D-alanine</text>
        <dbReference type="Rhea" id="RHEA:20661"/>
        <dbReference type="ChEBI" id="CHEBI:15377"/>
        <dbReference type="ChEBI" id="CHEBI:57416"/>
        <dbReference type="ChEBI" id="CHEBI:57822"/>
        <dbReference type="EC" id="3.4.13.22"/>
    </reaction>
</comment>
<dbReference type="GO" id="GO:0160237">
    <property type="term" value="F:D-Ala-D-Ala dipeptidase activity"/>
    <property type="evidence" value="ECO:0007669"/>
    <property type="project" value="UniProtKB-EC"/>
</dbReference>
<keyword evidence="2 9" id="KW-0645">Protease</keyword>
<dbReference type="InterPro" id="IPR000755">
    <property type="entry name" value="A_A_dipeptidase"/>
</dbReference>
<keyword evidence="4 9" id="KW-0378">Hydrolase</keyword>
<dbReference type="Gene3D" id="3.30.1380.10">
    <property type="match status" value="1"/>
</dbReference>
<sequence>MDWNTPIPPAQKEADTLPAICENNDPLISLKQYAPQFEVYPAYHIQELDGATADCLIRKGVADKLLQAAKLLPPNLRFVVLDGYRPIRVQQALYDRFKAQLLAQGFVEGEELYTELHRFVARPTHDPAKPPRHLTGGAIDLTIAGPDGWLEMGTAFDDFSPRACTRYFESNELTDESDRQAQANRRLLYAVMTGVGFTNYPDEWWHFDYGNQAWAAQTGQACAMYGGV</sequence>
<feature type="binding site" evidence="9">
    <location>
        <position position="133"/>
    </location>
    <ligand>
        <name>Zn(2+)</name>
        <dbReference type="ChEBI" id="CHEBI:29105"/>
        <note>catalytic</note>
    </ligand>
</feature>
<keyword evidence="8" id="KW-0961">Cell wall biogenesis/degradation</keyword>
<dbReference type="GO" id="GO:0006508">
    <property type="term" value="P:proteolysis"/>
    <property type="evidence" value="ECO:0007669"/>
    <property type="project" value="UniProtKB-KW"/>
</dbReference>
<evidence type="ECO:0000256" key="4">
    <source>
        <dbReference type="ARBA" id="ARBA00022801"/>
    </source>
</evidence>
<evidence type="ECO:0000313" key="11">
    <source>
        <dbReference type="Proteomes" id="UP000316882"/>
    </source>
</evidence>
<dbReference type="EMBL" id="BJMH01000005">
    <property type="protein sequence ID" value="GEB31875.1"/>
    <property type="molecule type" value="Genomic_DNA"/>
</dbReference>
<keyword evidence="11" id="KW-1185">Reference proteome</keyword>
<evidence type="ECO:0000313" key="10">
    <source>
        <dbReference type="EMBL" id="GEB31875.1"/>
    </source>
</evidence>
<comment type="cofactor">
    <cofactor evidence="9">
        <name>Zn(2+)</name>
        <dbReference type="ChEBI" id="CHEBI:29105"/>
    </cofactor>
    <text evidence="9">Binds 1 zinc ion per subunit.</text>
</comment>
<proteinExistence type="inferred from homology"/>
<dbReference type="GeneID" id="87614105"/>
<reference evidence="10 11" key="1">
    <citation type="submission" date="2019-06" db="EMBL/GenBank/DDBJ databases">
        <title>Whole genome shotgun sequence of Brevibacillus parabrevis NBRC 12334.</title>
        <authorList>
            <person name="Hosoyama A."/>
            <person name="Uohara A."/>
            <person name="Ohji S."/>
            <person name="Ichikawa N."/>
        </authorList>
    </citation>
    <scope>NUCLEOTIDE SEQUENCE [LARGE SCALE GENOMIC DNA]</scope>
    <source>
        <strain evidence="10 11">NBRC 12334</strain>
    </source>
</reference>
<dbReference type="AlphaFoldDB" id="A0A4Y3PGK7"/>
<name>A0A4Y3PGK7_BREPA</name>
<dbReference type="GO" id="GO:0008237">
    <property type="term" value="F:metallopeptidase activity"/>
    <property type="evidence" value="ECO:0007669"/>
    <property type="project" value="UniProtKB-KW"/>
</dbReference>
<dbReference type="GO" id="GO:0008270">
    <property type="term" value="F:zinc ion binding"/>
    <property type="evidence" value="ECO:0007669"/>
    <property type="project" value="UniProtKB-UniRule"/>
</dbReference>
<accession>A0A4Y3PGK7</accession>
<evidence type="ECO:0000256" key="7">
    <source>
        <dbReference type="ARBA" id="ARBA00023049"/>
    </source>
</evidence>
<dbReference type="PANTHER" id="PTHR43126:SF2">
    <property type="entry name" value="D-ALANYL-D-ALANINE DIPEPTIDASE"/>
    <property type="match status" value="1"/>
</dbReference>
<dbReference type="RefSeq" id="WP_122964146.1">
    <property type="nucleotide sequence ID" value="NZ_BJMH01000005.1"/>
</dbReference>
<dbReference type="HAMAP" id="MF_01924">
    <property type="entry name" value="A_A_dipeptidase"/>
    <property type="match status" value="1"/>
</dbReference>
<comment type="similarity">
    <text evidence="9">Belongs to the peptidase M15D family.</text>
</comment>
<gene>
    <name evidence="10" type="ORF">BPA01_14550</name>
</gene>
<evidence type="ECO:0000256" key="9">
    <source>
        <dbReference type="HAMAP-Rule" id="MF_01924"/>
    </source>
</evidence>
<keyword evidence="5 9" id="KW-0862">Zinc</keyword>
<dbReference type="CDD" id="cd14843">
    <property type="entry name" value="D-Ala-D-Ala_dipeptidase_like"/>
    <property type="match status" value="1"/>
</dbReference>
<dbReference type="GO" id="GO:0071555">
    <property type="term" value="P:cell wall organization"/>
    <property type="evidence" value="ECO:0007669"/>
    <property type="project" value="UniProtKB-KW"/>
</dbReference>
<dbReference type="SUPFAM" id="SSF55166">
    <property type="entry name" value="Hedgehog/DD-peptidase"/>
    <property type="match status" value="1"/>
</dbReference>
<feature type="active site" description="Proton donor/acceptor" evidence="9">
    <location>
        <position position="203"/>
    </location>
</feature>
<evidence type="ECO:0000256" key="2">
    <source>
        <dbReference type="ARBA" id="ARBA00022670"/>
    </source>
</evidence>